<accession>A0A9D4MCH4</accession>
<comment type="caution">
    <text evidence="1">The sequence shown here is derived from an EMBL/GenBank/DDBJ whole genome shotgun (WGS) entry which is preliminary data.</text>
</comment>
<evidence type="ECO:0000313" key="1">
    <source>
        <dbReference type="EMBL" id="KAH3873685.1"/>
    </source>
</evidence>
<protein>
    <submittedName>
        <fullName evidence="1">Uncharacterized protein</fullName>
    </submittedName>
</protein>
<sequence length="87" mass="9628">MPRFATTAVLWYPGSRCAGKHTAEYPLLISRLLRNPEWTITISPRYTVEHGDFAVANCGVILCVIGKLISRWTTMIAVDHRGLGGSL</sequence>
<dbReference type="Proteomes" id="UP000828390">
    <property type="component" value="Unassembled WGS sequence"/>
</dbReference>
<dbReference type="EMBL" id="JAIWYP010000002">
    <property type="protein sequence ID" value="KAH3873685.1"/>
    <property type="molecule type" value="Genomic_DNA"/>
</dbReference>
<reference evidence="1" key="1">
    <citation type="journal article" date="2019" name="bioRxiv">
        <title>The Genome of the Zebra Mussel, Dreissena polymorpha: A Resource for Invasive Species Research.</title>
        <authorList>
            <person name="McCartney M.A."/>
            <person name="Auch B."/>
            <person name="Kono T."/>
            <person name="Mallez S."/>
            <person name="Zhang Y."/>
            <person name="Obille A."/>
            <person name="Becker A."/>
            <person name="Abrahante J.E."/>
            <person name="Garbe J."/>
            <person name="Badalamenti J.P."/>
            <person name="Herman A."/>
            <person name="Mangelson H."/>
            <person name="Liachko I."/>
            <person name="Sullivan S."/>
            <person name="Sone E.D."/>
            <person name="Koren S."/>
            <person name="Silverstein K.A.T."/>
            <person name="Beckman K.B."/>
            <person name="Gohl D.M."/>
        </authorList>
    </citation>
    <scope>NUCLEOTIDE SEQUENCE</scope>
    <source>
        <strain evidence="1">Duluth1</strain>
        <tissue evidence="1">Whole animal</tissue>
    </source>
</reference>
<dbReference type="AlphaFoldDB" id="A0A9D4MCH4"/>
<organism evidence="1 2">
    <name type="scientific">Dreissena polymorpha</name>
    <name type="common">Zebra mussel</name>
    <name type="synonym">Mytilus polymorpha</name>
    <dbReference type="NCBI Taxonomy" id="45954"/>
    <lineage>
        <taxon>Eukaryota</taxon>
        <taxon>Metazoa</taxon>
        <taxon>Spiralia</taxon>
        <taxon>Lophotrochozoa</taxon>
        <taxon>Mollusca</taxon>
        <taxon>Bivalvia</taxon>
        <taxon>Autobranchia</taxon>
        <taxon>Heteroconchia</taxon>
        <taxon>Euheterodonta</taxon>
        <taxon>Imparidentia</taxon>
        <taxon>Neoheterodontei</taxon>
        <taxon>Myida</taxon>
        <taxon>Dreissenoidea</taxon>
        <taxon>Dreissenidae</taxon>
        <taxon>Dreissena</taxon>
    </lineage>
</organism>
<keyword evidence="2" id="KW-1185">Reference proteome</keyword>
<name>A0A9D4MCH4_DREPO</name>
<gene>
    <name evidence="1" type="ORF">DPMN_036922</name>
</gene>
<proteinExistence type="predicted"/>
<reference evidence="1" key="2">
    <citation type="submission" date="2020-11" db="EMBL/GenBank/DDBJ databases">
        <authorList>
            <person name="McCartney M.A."/>
            <person name="Auch B."/>
            <person name="Kono T."/>
            <person name="Mallez S."/>
            <person name="Becker A."/>
            <person name="Gohl D.M."/>
            <person name="Silverstein K.A.T."/>
            <person name="Koren S."/>
            <person name="Bechman K.B."/>
            <person name="Herman A."/>
            <person name="Abrahante J.E."/>
            <person name="Garbe J."/>
        </authorList>
    </citation>
    <scope>NUCLEOTIDE SEQUENCE</scope>
    <source>
        <strain evidence="1">Duluth1</strain>
        <tissue evidence="1">Whole animal</tissue>
    </source>
</reference>
<evidence type="ECO:0000313" key="2">
    <source>
        <dbReference type="Proteomes" id="UP000828390"/>
    </source>
</evidence>